<dbReference type="Gene3D" id="3.40.50.720">
    <property type="entry name" value="NAD(P)-binding Rossmann-like Domain"/>
    <property type="match status" value="1"/>
</dbReference>
<feature type="transmembrane region" description="Helical" evidence="5">
    <location>
        <begin position="383"/>
        <end position="403"/>
    </location>
</feature>
<protein>
    <recommendedName>
        <fullName evidence="5">Probable membrane transporter protein</fullName>
    </recommendedName>
</protein>
<comment type="similarity">
    <text evidence="5">Belongs to the 4-toluene sulfonate uptake permease (TSUP) (TC 2.A.102) family.</text>
</comment>
<evidence type="ECO:0000313" key="6">
    <source>
        <dbReference type="EMBL" id="AZI39470.1"/>
    </source>
</evidence>
<comment type="subcellular location">
    <subcellularLocation>
        <location evidence="5">Cell membrane</location>
        <topology evidence="5">Multi-pass membrane protein</topology>
    </subcellularLocation>
    <subcellularLocation>
        <location evidence="1">Membrane</location>
        <topology evidence="1">Multi-pass membrane protein</topology>
    </subcellularLocation>
</comment>
<evidence type="ECO:0000256" key="4">
    <source>
        <dbReference type="ARBA" id="ARBA00023136"/>
    </source>
</evidence>
<keyword evidence="7" id="KW-1185">Reference proteome</keyword>
<feature type="transmembrane region" description="Helical" evidence="5">
    <location>
        <begin position="259"/>
        <end position="278"/>
    </location>
</feature>
<name>A0A3G8Y2V5_9FLAO</name>
<accession>A0A3G8Y2V5</accession>
<proteinExistence type="inferred from homology"/>
<dbReference type="PANTHER" id="PTHR43701:SF12">
    <property type="entry name" value="MEMBRANE TRANSPORTER PROTEIN YTNM-RELATED"/>
    <property type="match status" value="1"/>
</dbReference>
<feature type="transmembrane region" description="Helical" evidence="5">
    <location>
        <begin position="187"/>
        <end position="219"/>
    </location>
</feature>
<dbReference type="GO" id="GO:0005886">
    <property type="term" value="C:plasma membrane"/>
    <property type="evidence" value="ECO:0007669"/>
    <property type="project" value="UniProtKB-SubCell"/>
</dbReference>
<dbReference type="InterPro" id="IPR051598">
    <property type="entry name" value="TSUP/Inactive_protease-like"/>
</dbReference>
<dbReference type="Pfam" id="PF01925">
    <property type="entry name" value="TauE"/>
    <property type="match status" value="1"/>
</dbReference>
<keyword evidence="5" id="KW-1003">Cell membrane</keyword>
<keyword evidence="4 5" id="KW-0472">Membrane</keyword>
<dbReference type="AlphaFoldDB" id="A0A3G8Y2V5"/>
<reference evidence="7" key="1">
    <citation type="submission" date="2018-11" db="EMBL/GenBank/DDBJ databases">
        <title>Proposal to divide the Flavobacteriaceae and reorganize its genera based on Amino Acid Identity values calculated from whole genome sequences.</title>
        <authorList>
            <person name="Nicholson A.C."/>
            <person name="Gulvik C.A."/>
            <person name="Whitney A.M."/>
            <person name="Humrighouse B.W."/>
            <person name="Bell M."/>
            <person name="Holmes B."/>
            <person name="Steigerwalt A.B."/>
            <person name="Villarma A."/>
            <person name="Sheth M."/>
            <person name="Batra D."/>
            <person name="Pryor J."/>
            <person name="Bernardet J.-F."/>
            <person name="Hugo C."/>
            <person name="Kampfer P."/>
            <person name="Newman J.D."/>
            <person name="McQuiston J.R."/>
        </authorList>
    </citation>
    <scope>NUCLEOTIDE SEQUENCE [LARGE SCALE GENOMIC DNA]</scope>
    <source>
        <strain evidence="7">F5649</strain>
    </source>
</reference>
<organism evidence="6 7">
    <name type="scientific">Epilithonimonas vandammei</name>
    <dbReference type="NCBI Taxonomy" id="2487072"/>
    <lineage>
        <taxon>Bacteria</taxon>
        <taxon>Pseudomonadati</taxon>
        <taxon>Bacteroidota</taxon>
        <taxon>Flavobacteriia</taxon>
        <taxon>Flavobacteriales</taxon>
        <taxon>Weeksellaceae</taxon>
        <taxon>Chryseobacterium group</taxon>
        <taxon>Epilithonimonas</taxon>
    </lineage>
</organism>
<feature type="transmembrane region" description="Helical" evidence="5">
    <location>
        <begin position="317"/>
        <end position="340"/>
    </location>
</feature>
<gene>
    <name evidence="6" type="ORF">EIB74_05610</name>
</gene>
<feature type="transmembrane region" description="Helical" evidence="5">
    <location>
        <begin position="284"/>
        <end position="305"/>
    </location>
</feature>
<evidence type="ECO:0000313" key="7">
    <source>
        <dbReference type="Proteomes" id="UP000281810"/>
    </source>
</evidence>
<keyword evidence="3 5" id="KW-1133">Transmembrane helix</keyword>
<evidence type="ECO:0000256" key="2">
    <source>
        <dbReference type="ARBA" id="ARBA00022692"/>
    </source>
</evidence>
<evidence type="ECO:0000256" key="3">
    <source>
        <dbReference type="ARBA" id="ARBA00022989"/>
    </source>
</evidence>
<dbReference type="EMBL" id="CP034161">
    <property type="protein sequence ID" value="AZI39470.1"/>
    <property type="molecule type" value="Genomic_DNA"/>
</dbReference>
<dbReference type="PANTHER" id="PTHR43701">
    <property type="entry name" value="MEMBRANE TRANSPORTER PROTEIN MJ0441-RELATED"/>
    <property type="match status" value="1"/>
</dbReference>
<feature type="transmembrane region" description="Helical" evidence="5">
    <location>
        <begin position="352"/>
        <end position="376"/>
    </location>
</feature>
<dbReference type="InterPro" id="IPR002781">
    <property type="entry name" value="TM_pro_TauE-like"/>
</dbReference>
<feature type="transmembrane region" description="Helical" evidence="5">
    <location>
        <begin position="409"/>
        <end position="427"/>
    </location>
</feature>
<dbReference type="OrthoDB" id="45564at2"/>
<evidence type="ECO:0000256" key="1">
    <source>
        <dbReference type="ARBA" id="ARBA00004141"/>
    </source>
</evidence>
<dbReference type="Proteomes" id="UP000281810">
    <property type="component" value="Chromosome"/>
</dbReference>
<evidence type="ECO:0000256" key="5">
    <source>
        <dbReference type="RuleBase" id="RU363041"/>
    </source>
</evidence>
<dbReference type="RefSeq" id="WP_124801707.1">
    <property type="nucleotide sequence ID" value="NZ_CP034161.1"/>
</dbReference>
<sequence>MQTLTSKISLPVFINASTNKILIVGGGKLASEQLNDIMQNIPDANISVLAKRLSDDIKNLLLENTSVKIINEDFDDSYLEIADLFIVATEDSAQDQLIINKIKERKNLYFAPSLPSDNDFFFRGNNDNQDRKNLFFINGEKKWRRIASIFFFAFVILLIGNILSFYVGFNDLEVAYQYLNHNTDERFFWLFLVGFLAQLIDGALGMGYGVTCTAALLYIGIPLPAISSSIHTAEMFSSGASGFSHYKFGNINKKLFKNILIPGVIGAVLGALLLSYFGEKYAGIIKPILATYTFILGIRILFNAFKKNKKRKKTKRVGWLAGAGGFLDSFGGGGWGPLVTSTLISKGKTPRYIIGTVSLTEFFVTFASALTFFSVIGISHWQLIAALILGGVLAAPIAAKLAGKLPLKAMFIGVGLMVIIWSLNVLLKTFHLI</sequence>
<keyword evidence="2 5" id="KW-0812">Transmembrane</keyword>
<feature type="transmembrane region" description="Helical" evidence="5">
    <location>
        <begin position="146"/>
        <end position="167"/>
    </location>
</feature>
<dbReference type="Pfam" id="PF13241">
    <property type="entry name" value="NAD_binding_7"/>
    <property type="match status" value="1"/>
</dbReference>